<dbReference type="InterPro" id="IPR053018">
    <property type="entry name" value="Elsinochrome_Biosynth-Asso"/>
</dbReference>
<feature type="transmembrane region" description="Helical" evidence="2">
    <location>
        <begin position="169"/>
        <end position="188"/>
    </location>
</feature>
<feature type="region of interest" description="Disordered" evidence="1">
    <location>
        <begin position="1"/>
        <end position="21"/>
    </location>
</feature>
<keyword evidence="4" id="KW-1185">Reference proteome</keyword>
<dbReference type="EMBL" id="JAKEKT020000047">
    <property type="protein sequence ID" value="KAL1640698.1"/>
    <property type="molecule type" value="Genomic_DNA"/>
</dbReference>
<name>A0ABR3TMF0_9PEZI</name>
<dbReference type="PANTHER" id="PTHR37577">
    <property type="entry name" value="INTEGRAL MEMBRANE PROTEIN"/>
    <property type="match status" value="1"/>
</dbReference>
<evidence type="ECO:0000256" key="2">
    <source>
        <dbReference type="SAM" id="Phobius"/>
    </source>
</evidence>
<dbReference type="PANTHER" id="PTHR37577:SF1">
    <property type="entry name" value="INTEGRAL MEMBRANE PROTEIN"/>
    <property type="match status" value="1"/>
</dbReference>
<dbReference type="Proteomes" id="UP001521184">
    <property type="component" value="Unassembled WGS sequence"/>
</dbReference>
<comment type="caution">
    <text evidence="3">The sequence shown here is derived from an EMBL/GenBank/DDBJ whole genome shotgun (WGS) entry which is preliminary data.</text>
</comment>
<keyword evidence="2" id="KW-0812">Transmembrane</keyword>
<evidence type="ECO:0000313" key="3">
    <source>
        <dbReference type="EMBL" id="KAL1640698.1"/>
    </source>
</evidence>
<keyword evidence="2" id="KW-1133">Transmembrane helix</keyword>
<feature type="transmembrane region" description="Helical" evidence="2">
    <location>
        <begin position="129"/>
        <end position="148"/>
    </location>
</feature>
<evidence type="ECO:0000256" key="1">
    <source>
        <dbReference type="SAM" id="MobiDB-lite"/>
    </source>
</evidence>
<reference evidence="3 4" key="1">
    <citation type="journal article" date="2023" name="Plant Dis.">
        <title>First Report of Diplodia intermedia Causing Canker and Dieback Diseases on Apple Trees in Canada.</title>
        <authorList>
            <person name="Ellouze W."/>
            <person name="Ilyukhin E."/>
            <person name="Sulman M."/>
            <person name="Ali S."/>
        </authorList>
    </citation>
    <scope>NUCLEOTIDE SEQUENCE [LARGE SCALE GENOMIC DNA]</scope>
    <source>
        <strain evidence="3 4">M45-28</strain>
    </source>
</reference>
<keyword evidence="2" id="KW-0472">Membrane</keyword>
<feature type="transmembrane region" description="Helical" evidence="2">
    <location>
        <begin position="61"/>
        <end position="84"/>
    </location>
</feature>
<protein>
    <submittedName>
        <fullName evidence="3">Uncharacterized protein</fullName>
    </submittedName>
</protein>
<feature type="transmembrane region" description="Helical" evidence="2">
    <location>
        <begin position="208"/>
        <end position="226"/>
    </location>
</feature>
<gene>
    <name evidence="3" type="ORF">SLS58_006712</name>
</gene>
<accession>A0ABR3TMF0</accession>
<evidence type="ECO:0000313" key="4">
    <source>
        <dbReference type="Proteomes" id="UP001521184"/>
    </source>
</evidence>
<organism evidence="3 4">
    <name type="scientific">Diplodia intermedia</name>
    <dbReference type="NCBI Taxonomy" id="856260"/>
    <lineage>
        <taxon>Eukaryota</taxon>
        <taxon>Fungi</taxon>
        <taxon>Dikarya</taxon>
        <taxon>Ascomycota</taxon>
        <taxon>Pezizomycotina</taxon>
        <taxon>Dothideomycetes</taxon>
        <taxon>Dothideomycetes incertae sedis</taxon>
        <taxon>Botryosphaeriales</taxon>
        <taxon>Botryosphaeriaceae</taxon>
        <taxon>Diplodia</taxon>
    </lineage>
</organism>
<sequence length="228" mass="25203">MLSLRSCLTNDSRQPGSTGCTNHHTVPPAAYSGPNCAIYASFLPDPATPFVIEPNPDISGIGVLLAFLFTAYATLLFIICAYWTGLVPDELLNVIDKRVFGATSRRAASPWSNAFAGIQTVSVYHWRTVIYLGWMSSNVHLNTLTVAMRPHWNRKGRSRGATAARFVRLTGMLTLVALLVAALVPTVSQSFNNALANHPADCYWYADIYYYAFLFTPADPIFCFWLPE</sequence>
<proteinExistence type="predicted"/>